<feature type="transmembrane region" description="Helical" evidence="4">
    <location>
        <begin position="305"/>
        <end position="325"/>
    </location>
</feature>
<feature type="transmembrane region" description="Helical" evidence="4">
    <location>
        <begin position="16"/>
        <end position="38"/>
    </location>
</feature>
<accession>A0A7X0VYF4</accession>
<reference evidence="6 7" key="1">
    <citation type="submission" date="2020-08" db="EMBL/GenBank/DDBJ databases">
        <title>Cohnella phylogeny.</title>
        <authorList>
            <person name="Dunlap C."/>
        </authorList>
    </citation>
    <scope>NUCLEOTIDE SEQUENCE [LARGE SCALE GENOMIC DNA]</scope>
    <source>
        <strain evidence="6 7">CBP 2801</strain>
    </source>
</reference>
<evidence type="ECO:0000256" key="1">
    <source>
        <dbReference type="ARBA" id="ARBA00023015"/>
    </source>
</evidence>
<name>A0A7X0VYF4_9BACL</name>
<dbReference type="CDD" id="cd18774">
    <property type="entry name" value="PDC2_HK_sensor"/>
    <property type="match status" value="1"/>
</dbReference>
<keyword evidence="4" id="KW-0472">Membrane</keyword>
<dbReference type="InterPro" id="IPR018060">
    <property type="entry name" value="HTH_AraC"/>
</dbReference>
<keyword evidence="1" id="KW-0805">Transcription regulation</keyword>
<keyword evidence="4" id="KW-0812">Transmembrane</keyword>
<evidence type="ECO:0000313" key="6">
    <source>
        <dbReference type="EMBL" id="MBB6734650.1"/>
    </source>
</evidence>
<dbReference type="InterPro" id="IPR020449">
    <property type="entry name" value="Tscrpt_reg_AraC-type_HTH"/>
</dbReference>
<proteinExistence type="predicted"/>
<dbReference type="RefSeq" id="WP_185132313.1">
    <property type="nucleotide sequence ID" value="NZ_JACJVO010000035.1"/>
</dbReference>
<dbReference type="Pfam" id="PF12833">
    <property type="entry name" value="HTH_18"/>
    <property type="match status" value="1"/>
</dbReference>
<keyword evidence="2" id="KW-0238">DNA-binding</keyword>
<dbReference type="PROSITE" id="PS01124">
    <property type="entry name" value="HTH_ARAC_FAMILY_2"/>
    <property type="match status" value="1"/>
</dbReference>
<gene>
    <name evidence="6" type="ORF">H7C18_27355</name>
</gene>
<evidence type="ECO:0000313" key="7">
    <source>
        <dbReference type="Proteomes" id="UP000564644"/>
    </source>
</evidence>
<dbReference type="PANTHER" id="PTHR43280:SF2">
    <property type="entry name" value="HTH-TYPE TRANSCRIPTIONAL REGULATOR EXSA"/>
    <property type="match status" value="1"/>
</dbReference>
<dbReference type="AlphaFoldDB" id="A0A7X0VYF4"/>
<keyword evidence="7" id="KW-1185">Reference proteome</keyword>
<evidence type="ECO:0000256" key="4">
    <source>
        <dbReference type="SAM" id="Phobius"/>
    </source>
</evidence>
<dbReference type="SMART" id="SM00342">
    <property type="entry name" value="HTH_ARAC"/>
    <property type="match status" value="1"/>
</dbReference>
<protein>
    <submittedName>
        <fullName evidence="6">AraC family transcriptional regulator</fullName>
    </submittedName>
</protein>
<dbReference type="SUPFAM" id="SSF46689">
    <property type="entry name" value="Homeodomain-like"/>
    <property type="match status" value="1"/>
</dbReference>
<keyword evidence="4" id="KW-1133">Transmembrane helix</keyword>
<dbReference type="Gene3D" id="1.10.10.60">
    <property type="entry name" value="Homeodomain-like"/>
    <property type="match status" value="2"/>
</dbReference>
<dbReference type="PRINTS" id="PR00032">
    <property type="entry name" value="HTHARAC"/>
</dbReference>
<keyword evidence="3" id="KW-0804">Transcription</keyword>
<dbReference type="PROSITE" id="PS00041">
    <property type="entry name" value="HTH_ARAC_FAMILY_1"/>
    <property type="match status" value="1"/>
</dbReference>
<feature type="domain" description="HTH araC/xylS-type" evidence="5">
    <location>
        <begin position="675"/>
        <end position="774"/>
    </location>
</feature>
<dbReference type="Proteomes" id="UP000564644">
    <property type="component" value="Unassembled WGS sequence"/>
</dbReference>
<dbReference type="GO" id="GO:0043565">
    <property type="term" value="F:sequence-specific DNA binding"/>
    <property type="evidence" value="ECO:0007669"/>
    <property type="project" value="InterPro"/>
</dbReference>
<dbReference type="PANTHER" id="PTHR43280">
    <property type="entry name" value="ARAC-FAMILY TRANSCRIPTIONAL REGULATOR"/>
    <property type="match status" value="1"/>
</dbReference>
<dbReference type="EMBL" id="JACJVO010000035">
    <property type="protein sequence ID" value="MBB6734650.1"/>
    <property type="molecule type" value="Genomic_DNA"/>
</dbReference>
<dbReference type="InterPro" id="IPR009057">
    <property type="entry name" value="Homeodomain-like_sf"/>
</dbReference>
<sequence length="787" mass="89812">MGMIRALGSRKYLRRILIYFNLSAASVLIIFSFSYYFFTKDIVLKTQQDANEKVLTQIKYNINYLNEIVQNIAIMMSFDKSMVYLMNAREPDPFTKFQTLRTLDTVADSTSFVDSIAVYSGAAEQLYVSGSGKWSRDHMDELRKMTLEQLRQFAPSPSGRLVPMKRDEGSSNVDLFSYFVLDSHPSGDALPNAVIVNVRPQWIFDNISNLNELADPRDGILVLDQNGRLLAYHDGKNGGTEEADIETVKRIPRDRPGESGQWSILSEDGRKFYVSEMSIGLNDWRLVSLLSYEKVMGRVESFRNISFLLIAVSLAVSIVLSVAAGNRLYRPVGKLTELFRRHSAHREQEPPSTRDEMSYITGVYRHTLSELESANREEKRNQRIVGDYRLRRWITDSGSMTEAERKECADAHPELFPGEDESPQWKLAVLVPDLPTATPSVQEDLYRFAVCNIAEETLSRTYSARVLDMKNEFIVAVVRLPEGKEDPEELKALLKEAVDTCGRYYRRTFSVSVSHPVSDDKAVSEAYHLTVQQLMYRLLYGRGSVIFPEDVAANMDRQDAAIPPEWEKKLGEAIRSRESKAIRAALDKWFAAISAFPYDEMTFAVQQLVLVIKPLLREPAFQDQVHPVEMQTLGAKVIRSDTLAEMREKIEQFLEQLCQSEPLPQKEDKNRMIVDAIKEFVEKNALDVNLSLQNIASNFKMSTAYVGRIFKQYEKMSVGDYINGHRLEKAREMLLGSDFSVKEIADYLGFNNSSYFITLFKKRFGVTPKDYRFHRTIGAEARAGTQN</sequence>
<organism evidence="6 7">
    <name type="scientific">Cohnella zeiphila</name>
    <dbReference type="NCBI Taxonomy" id="2761120"/>
    <lineage>
        <taxon>Bacteria</taxon>
        <taxon>Bacillati</taxon>
        <taxon>Bacillota</taxon>
        <taxon>Bacilli</taxon>
        <taxon>Bacillales</taxon>
        <taxon>Paenibacillaceae</taxon>
        <taxon>Cohnella</taxon>
    </lineage>
</organism>
<dbReference type="GO" id="GO:0003700">
    <property type="term" value="F:DNA-binding transcription factor activity"/>
    <property type="evidence" value="ECO:0007669"/>
    <property type="project" value="InterPro"/>
</dbReference>
<evidence type="ECO:0000256" key="3">
    <source>
        <dbReference type="ARBA" id="ARBA00023163"/>
    </source>
</evidence>
<evidence type="ECO:0000259" key="5">
    <source>
        <dbReference type="PROSITE" id="PS01124"/>
    </source>
</evidence>
<comment type="caution">
    <text evidence="6">The sequence shown here is derived from an EMBL/GenBank/DDBJ whole genome shotgun (WGS) entry which is preliminary data.</text>
</comment>
<evidence type="ECO:0000256" key="2">
    <source>
        <dbReference type="ARBA" id="ARBA00023125"/>
    </source>
</evidence>
<dbReference type="InterPro" id="IPR018062">
    <property type="entry name" value="HTH_AraC-typ_CS"/>
</dbReference>